<name>A0ABV5X8U3_9NOCA</name>
<keyword evidence="2" id="KW-1185">Reference proteome</keyword>
<comment type="caution">
    <text evidence="1">The sequence shown here is derived from an EMBL/GenBank/DDBJ whole genome shotgun (WGS) entry which is preliminary data.</text>
</comment>
<sequence>MTRDEALKVLNEISETDKELTAEINRLDSLYLKTDSPDDWLSRSRARIARDSYRRRNFNRLLDTAIWAAAGSES</sequence>
<protein>
    <submittedName>
        <fullName evidence="1">Uncharacterized protein</fullName>
    </submittedName>
</protein>
<evidence type="ECO:0000313" key="1">
    <source>
        <dbReference type="EMBL" id="MFB9778880.1"/>
    </source>
</evidence>
<dbReference type="RefSeq" id="WP_192711906.1">
    <property type="nucleotide sequence ID" value="NZ_JBHMAS010000004.1"/>
</dbReference>
<proteinExistence type="predicted"/>
<evidence type="ECO:0000313" key="2">
    <source>
        <dbReference type="Proteomes" id="UP001589587"/>
    </source>
</evidence>
<accession>A0ABV5X8U3</accession>
<gene>
    <name evidence="1" type="ORF">ACFFQ6_04260</name>
</gene>
<dbReference type="EMBL" id="JBHMAS010000004">
    <property type="protein sequence ID" value="MFB9778880.1"/>
    <property type="molecule type" value="Genomic_DNA"/>
</dbReference>
<organism evidence="1 2">
    <name type="scientific">Rhodococcus baikonurensis</name>
    <dbReference type="NCBI Taxonomy" id="172041"/>
    <lineage>
        <taxon>Bacteria</taxon>
        <taxon>Bacillati</taxon>
        <taxon>Actinomycetota</taxon>
        <taxon>Actinomycetes</taxon>
        <taxon>Mycobacteriales</taxon>
        <taxon>Nocardiaceae</taxon>
        <taxon>Rhodococcus</taxon>
        <taxon>Rhodococcus erythropolis group</taxon>
    </lineage>
</organism>
<reference evidence="1 2" key="1">
    <citation type="submission" date="2024-09" db="EMBL/GenBank/DDBJ databases">
        <authorList>
            <person name="Sun Q."/>
            <person name="Mori K."/>
        </authorList>
    </citation>
    <scope>NUCLEOTIDE SEQUENCE [LARGE SCALE GENOMIC DNA]</scope>
    <source>
        <strain evidence="1 2">JCM 11411</strain>
    </source>
</reference>
<dbReference type="Proteomes" id="UP001589587">
    <property type="component" value="Unassembled WGS sequence"/>
</dbReference>